<dbReference type="GO" id="GO:0008444">
    <property type="term" value="F:CDP-diacylglycerol-glycerol-3-phosphate 3-phosphatidyltransferase activity"/>
    <property type="evidence" value="ECO:0007669"/>
    <property type="project" value="UniProtKB-UniRule"/>
</dbReference>
<dbReference type="InterPro" id="IPR043130">
    <property type="entry name" value="CDP-OH_PTrfase_TM_dom"/>
</dbReference>
<comment type="pathway">
    <text evidence="2">Phospholipid metabolism; phosphatidylglycerol biosynthesis; phosphatidylglycerol from CDP-diacylglycerol: step 1/2.</text>
</comment>
<keyword evidence="12 18" id="KW-0472">Membrane</keyword>
<comment type="similarity">
    <text evidence="4 17">Belongs to the CDP-alcohol phosphatidyltransferase class-I family.</text>
</comment>
<dbReference type="GO" id="GO:0016020">
    <property type="term" value="C:membrane"/>
    <property type="evidence" value="ECO:0007669"/>
    <property type="project" value="UniProtKB-SubCell"/>
</dbReference>
<evidence type="ECO:0000256" key="11">
    <source>
        <dbReference type="ARBA" id="ARBA00023098"/>
    </source>
</evidence>
<evidence type="ECO:0000256" key="4">
    <source>
        <dbReference type="ARBA" id="ARBA00010441"/>
    </source>
</evidence>
<keyword evidence="14" id="KW-1208">Phospholipid metabolism</keyword>
<evidence type="ECO:0000256" key="16">
    <source>
        <dbReference type="NCBIfam" id="TIGR00560"/>
    </source>
</evidence>
<evidence type="ECO:0000256" key="6">
    <source>
        <dbReference type="ARBA" id="ARBA00014944"/>
    </source>
</evidence>
<dbReference type="AlphaFoldDB" id="A0A2A4YY69"/>
<dbReference type="Pfam" id="PF01066">
    <property type="entry name" value="CDP-OH_P_transf"/>
    <property type="match status" value="1"/>
</dbReference>
<dbReference type="PANTHER" id="PTHR14269">
    <property type="entry name" value="CDP-DIACYLGLYCEROL--GLYCEROL-3-PHOSPHATE 3-PHOSPHATIDYLTRANSFERASE-RELATED"/>
    <property type="match status" value="1"/>
</dbReference>
<dbReference type="GO" id="GO:0046474">
    <property type="term" value="P:glycerophospholipid biosynthetic process"/>
    <property type="evidence" value="ECO:0007669"/>
    <property type="project" value="TreeGrafter"/>
</dbReference>
<comment type="caution">
    <text evidence="19">The sequence shown here is derived from an EMBL/GenBank/DDBJ whole genome shotgun (WGS) entry which is preliminary data.</text>
</comment>
<accession>A0A2A4YY69</accession>
<dbReference type="PANTHER" id="PTHR14269:SF62">
    <property type="entry name" value="CDP-DIACYLGLYCEROL--GLYCEROL-3-PHOSPHATE 3-PHOSPHATIDYLTRANSFERASE 1, CHLOROPLASTIC"/>
    <property type="match status" value="1"/>
</dbReference>
<comment type="subcellular location">
    <subcellularLocation>
        <location evidence="1">Membrane</location>
        <topology evidence="1">Multi-pass membrane protein</topology>
    </subcellularLocation>
</comment>
<comment type="catalytic activity">
    <reaction evidence="15">
        <text>a CDP-1,2-diacyl-sn-glycerol + sn-glycerol 3-phosphate = a 1,2-diacyl-sn-glycero-3-phospho-(1'-sn-glycero-3'-phosphate) + CMP + H(+)</text>
        <dbReference type="Rhea" id="RHEA:12593"/>
        <dbReference type="ChEBI" id="CHEBI:15378"/>
        <dbReference type="ChEBI" id="CHEBI:57597"/>
        <dbReference type="ChEBI" id="CHEBI:58332"/>
        <dbReference type="ChEBI" id="CHEBI:60110"/>
        <dbReference type="ChEBI" id="CHEBI:60377"/>
        <dbReference type="EC" id="2.7.8.5"/>
    </reaction>
</comment>
<proteinExistence type="inferred from homology"/>
<keyword evidence="8 17" id="KW-0808">Transferase</keyword>
<evidence type="ECO:0000256" key="8">
    <source>
        <dbReference type="ARBA" id="ARBA00022679"/>
    </source>
</evidence>
<dbReference type="NCBIfam" id="TIGR00560">
    <property type="entry name" value="pgsA"/>
    <property type="match status" value="1"/>
</dbReference>
<dbReference type="EMBL" id="NVUS01000014">
    <property type="protein sequence ID" value="PCI99813.1"/>
    <property type="molecule type" value="Genomic_DNA"/>
</dbReference>
<evidence type="ECO:0000256" key="7">
    <source>
        <dbReference type="ARBA" id="ARBA00022516"/>
    </source>
</evidence>
<evidence type="ECO:0000313" key="19">
    <source>
        <dbReference type="EMBL" id="PCI99813.1"/>
    </source>
</evidence>
<keyword evidence="11" id="KW-0443">Lipid metabolism</keyword>
<evidence type="ECO:0000256" key="1">
    <source>
        <dbReference type="ARBA" id="ARBA00004141"/>
    </source>
</evidence>
<evidence type="ECO:0000256" key="5">
    <source>
        <dbReference type="ARBA" id="ARBA00013170"/>
    </source>
</evidence>
<reference key="1">
    <citation type="submission" date="2017-08" db="EMBL/GenBank/DDBJ databases">
        <title>A dynamic microbial community with high functional redundancy inhabits the cold, oxic subseafloor aquifer.</title>
        <authorList>
            <person name="Tully B.J."/>
            <person name="Wheat C.G."/>
            <person name="Glazer B.T."/>
            <person name="Huber J.A."/>
        </authorList>
    </citation>
    <scope>NUCLEOTIDE SEQUENCE [LARGE SCALE GENOMIC DNA]</scope>
</reference>
<evidence type="ECO:0000256" key="2">
    <source>
        <dbReference type="ARBA" id="ARBA00005042"/>
    </source>
</evidence>
<keyword evidence="7" id="KW-0444">Lipid biosynthesis</keyword>
<evidence type="ECO:0000256" key="9">
    <source>
        <dbReference type="ARBA" id="ARBA00022692"/>
    </source>
</evidence>
<evidence type="ECO:0000256" key="18">
    <source>
        <dbReference type="SAM" id="Phobius"/>
    </source>
</evidence>
<organism evidence="19">
    <name type="scientific">OCS116 cluster bacterium</name>
    <dbReference type="NCBI Taxonomy" id="2030921"/>
    <lineage>
        <taxon>Bacteria</taxon>
        <taxon>Pseudomonadati</taxon>
        <taxon>Pseudomonadota</taxon>
        <taxon>Alphaproteobacteria</taxon>
        <taxon>OCS116 cluster</taxon>
    </lineage>
</organism>
<name>A0A2A4YY69_9PROT</name>
<evidence type="ECO:0000256" key="14">
    <source>
        <dbReference type="ARBA" id="ARBA00023264"/>
    </source>
</evidence>
<gene>
    <name evidence="19" type="primary">pgsA</name>
    <name evidence="19" type="ORF">COB13_11245</name>
</gene>
<dbReference type="EC" id="2.7.8.5" evidence="5 16"/>
<feature type="transmembrane region" description="Helical" evidence="18">
    <location>
        <begin position="33"/>
        <end position="53"/>
    </location>
</feature>
<sequence length="189" mass="21151">MNFNIPNLLTMFRIVAVAAIVVCFYFEGDTWRWIALGIYVVAGITDFLDGYIARKWDMQSDLGRMLDPIADKLLISIVILMLTAYGAIGLDNFSIIPAVVILSREILMSGLREYLAQLHVNMPVSYLAKWKTTVQILSLGFLLAGDAGDRVLPYNTEIGLTLLWVAAGLTVYTGYDYLRIGIQHVINRD</sequence>
<protein>
    <recommendedName>
        <fullName evidence="6 16">CDP-diacylglycerol--glycerol-3-phosphate 3-phosphatidyltransferase</fullName>
        <ecNumber evidence="5 16">2.7.8.5</ecNumber>
    </recommendedName>
</protein>
<evidence type="ECO:0000256" key="17">
    <source>
        <dbReference type="RuleBase" id="RU003750"/>
    </source>
</evidence>
<feature type="transmembrane region" description="Helical" evidence="18">
    <location>
        <begin position="73"/>
        <end position="102"/>
    </location>
</feature>
<keyword evidence="10 18" id="KW-1133">Transmembrane helix</keyword>
<keyword evidence="9 18" id="KW-0812">Transmembrane</keyword>
<reference evidence="19" key="2">
    <citation type="journal article" date="2018" name="ISME J.">
        <title>A dynamic microbial community with high functional redundancy inhabits the cold, oxic subseafloor aquifer.</title>
        <authorList>
            <person name="Tully B.J."/>
            <person name="Wheat C.G."/>
            <person name="Glazer B.T."/>
            <person name="Huber J.A."/>
        </authorList>
    </citation>
    <scope>NUCLEOTIDE SEQUENCE</scope>
    <source>
        <strain evidence="19">NORP83</strain>
    </source>
</reference>
<feature type="transmembrane region" description="Helical" evidence="18">
    <location>
        <begin position="6"/>
        <end position="26"/>
    </location>
</feature>
<evidence type="ECO:0000256" key="10">
    <source>
        <dbReference type="ARBA" id="ARBA00022989"/>
    </source>
</evidence>
<dbReference type="InterPro" id="IPR000462">
    <property type="entry name" value="CDP-OH_P_trans"/>
</dbReference>
<dbReference type="PROSITE" id="PS00379">
    <property type="entry name" value="CDP_ALCOHOL_P_TRANSF"/>
    <property type="match status" value="1"/>
</dbReference>
<dbReference type="Gene3D" id="1.20.120.1760">
    <property type="match status" value="1"/>
</dbReference>
<evidence type="ECO:0000256" key="15">
    <source>
        <dbReference type="ARBA" id="ARBA00048586"/>
    </source>
</evidence>
<evidence type="ECO:0000256" key="13">
    <source>
        <dbReference type="ARBA" id="ARBA00023209"/>
    </source>
</evidence>
<comment type="pathway">
    <text evidence="3">Lipid metabolism.</text>
</comment>
<evidence type="ECO:0000256" key="12">
    <source>
        <dbReference type="ARBA" id="ARBA00023136"/>
    </source>
</evidence>
<dbReference type="PIRSF" id="PIRSF000847">
    <property type="entry name" value="Phos_ph_gly_syn"/>
    <property type="match status" value="1"/>
</dbReference>
<evidence type="ECO:0000256" key="3">
    <source>
        <dbReference type="ARBA" id="ARBA00005189"/>
    </source>
</evidence>
<dbReference type="InterPro" id="IPR050324">
    <property type="entry name" value="CDP-alcohol_PTase-I"/>
</dbReference>
<dbReference type="InterPro" id="IPR048254">
    <property type="entry name" value="CDP_ALCOHOL_P_TRANSF_CS"/>
</dbReference>
<dbReference type="InterPro" id="IPR004570">
    <property type="entry name" value="Phosphatidylglycerol_P_synth"/>
</dbReference>
<keyword evidence="13" id="KW-0594">Phospholipid biosynthesis</keyword>